<dbReference type="OrthoDB" id="10016252at2759"/>
<organism evidence="5 6">
    <name type="scientific">Mortierella isabellina</name>
    <name type="common">Filamentous fungus</name>
    <name type="synonym">Umbelopsis isabellina</name>
    <dbReference type="NCBI Taxonomy" id="91625"/>
    <lineage>
        <taxon>Eukaryota</taxon>
        <taxon>Fungi</taxon>
        <taxon>Fungi incertae sedis</taxon>
        <taxon>Mucoromycota</taxon>
        <taxon>Mucoromycotina</taxon>
        <taxon>Umbelopsidomycetes</taxon>
        <taxon>Umbelopsidales</taxon>
        <taxon>Umbelopsidaceae</taxon>
        <taxon>Umbelopsis</taxon>
    </lineage>
</organism>
<protein>
    <recommendedName>
        <fullName evidence="4">FAD-binding domain-containing protein</fullName>
    </recommendedName>
</protein>
<gene>
    <name evidence="5" type="ORF">INT43_004494</name>
</gene>
<evidence type="ECO:0000313" key="6">
    <source>
        <dbReference type="Proteomes" id="UP000654370"/>
    </source>
</evidence>
<dbReference type="InterPro" id="IPR002938">
    <property type="entry name" value="FAD-bd"/>
</dbReference>
<evidence type="ECO:0000256" key="2">
    <source>
        <dbReference type="ARBA" id="ARBA00022827"/>
    </source>
</evidence>
<dbReference type="SUPFAM" id="SSF51905">
    <property type="entry name" value="FAD/NAD(P)-binding domain"/>
    <property type="match status" value="1"/>
</dbReference>
<reference evidence="5" key="1">
    <citation type="submission" date="2020-12" db="EMBL/GenBank/DDBJ databases">
        <title>Metabolic potential, ecology and presence of endohyphal bacteria is reflected in genomic diversity of Mucoromycotina.</title>
        <authorList>
            <person name="Muszewska A."/>
            <person name="Okrasinska A."/>
            <person name="Steczkiewicz K."/>
            <person name="Drgas O."/>
            <person name="Orlowska M."/>
            <person name="Perlinska-Lenart U."/>
            <person name="Aleksandrzak-Piekarczyk T."/>
            <person name="Szatraj K."/>
            <person name="Zielenkiewicz U."/>
            <person name="Pilsyk S."/>
            <person name="Malc E."/>
            <person name="Mieczkowski P."/>
            <person name="Kruszewska J.S."/>
            <person name="Biernat P."/>
            <person name="Pawlowska J."/>
        </authorList>
    </citation>
    <scope>NUCLEOTIDE SEQUENCE</scope>
    <source>
        <strain evidence="5">WA0000067209</strain>
    </source>
</reference>
<name>A0A8H7U749_MORIS</name>
<proteinExistence type="predicted"/>
<dbReference type="Gene3D" id="3.50.50.60">
    <property type="entry name" value="FAD/NAD(P)-binding domain"/>
    <property type="match status" value="2"/>
</dbReference>
<dbReference type="InterPro" id="IPR036188">
    <property type="entry name" value="FAD/NAD-bd_sf"/>
</dbReference>
<feature type="domain" description="FAD-binding" evidence="4">
    <location>
        <begin position="5"/>
        <end position="371"/>
    </location>
</feature>
<dbReference type="Pfam" id="PF01494">
    <property type="entry name" value="FAD_binding_3"/>
    <property type="match status" value="1"/>
</dbReference>
<evidence type="ECO:0000256" key="1">
    <source>
        <dbReference type="ARBA" id="ARBA00022630"/>
    </source>
</evidence>
<dbReference type="GO" id="GO:0019622">
    <property type="term" value="P:3-(3-hydroxy)phenylpropionate catabolic process"/>
    <property type="evidence" value="ECO:0007669"/>
    <property type="project" value="TreeGrafter"/>
</dbReference>
<dbReference type="AlphaFoldDB" id="A0A8H7U749"/>
<dbReference type="PRINTS" id="PR00420">
    <property type="entry name" value="RNGMNOXGNASE"/>
</dbReference>
<dbReference type="GO" id="GO:0008688">
    <property type="term" value="F:3-(3-hydroxyphenyl)propionate hydroxylase activity"/>
    <property type="evidence" value="ECO:0007669"/>
    <property type="project" value="TreeGrafter"/>
</dbReference>
<dbReference type="GO" id="GO:0071949">
    <property type="term" value="F:FAD binding"/>
    <property type="evidence" value="ECO:0007669"/>
    <property type="project" value="InterPro"/>
</dbReference>
<evidence type="ECO:0000256" key="3">
    <source>
        <dbReference type="ARBA" id="ARBA00023002"/>
    </source>
</evidence>
<keyword evidence="3" id="KW-0560">Oxidoreductase</keyword>
<dbReference type="InterPro" id="IPR050631">
    <property type="entry name" value="PheA/TfdB_FAD_monoxygenase"/>
</dbReference>
<keyword evidence="1" id="KW-0285">Flavoprotein</keyword>
<dbReference type="PANTHER" id="PTHR43476:SF3">
    <property type="entry name" value="FAD-BINDING MONOOXYGENASE"/>
    <property type="match status" value="1"/>
</dbReference>
<dbReference type="EMBL" id="JAEPQZ010000015">
    <property type="protein sequence ID" value="KAG2173121.1"/>
    <property type="molecule type" value="Genomic_DNA"/>
</dbReference>
<keyword evidence="6" id="KW-1185">Reference proteome</keyword>
<evidence type="ECO:0000313" key="5">
    <source>
        <dbReference type="EMBL" id="KAG2173121.1"/>
    </source>
</evidence>
<dbReference type="Proteomes" id="UP000654370">
    <property type="component" value="Unassembled WGS sequence"/>
</dbReference>
<dbReference type="PANTHER" id="PTHR43476">
    <property type="entry name" value="3-(3-HYDROXY-PHENYL)PROPIONATE/3-HYDROXYCINNAMIC ACID HYDROXYLASE"/>
    <property type="match status" value="1"/>
</dbReference>
<accession>A0A8H7U749</accession>
<evidence type="ECO:0000259" key="4">
    <source>
        <dbReference type="Pfam" id="PF01494"/>
    </source>
</evidence>
<sequence length="622" mass="70873">MNQEEVDVIICGCGPTGAMLAGYLGSMNVRCIILEKESGIVTDPRGIALDEDGIRLLQGLGLYQYIFSDIGTCMEKFKFVTGTQQDLHKEPFLELELGSSGPTGHVGVISHKQPVLEKHLRSKFSRDPSIDFRPGSMVVSIFEDADHVYVDYKDSTGEIHRVQSKFLAAADGKTGFTRKNYLEPKGIILESTTSKYSETWVALNWKITLPTPETHPEFPLWKLGYLPEDVYNQFFPNHFRFLCNPNRPAVCARFGKLEDRLWRFEFVVTQGENGDEMSKKENISKIVYPYITHKGDKYGLTDDVVFPEDCITVIRCRPFKFAARSCNKWALGRVILCGDAAHVFPPFGGQGIASGFRDASAIAWRLAVACRPDFKPYEKLLEAWYLERKQQLDVSLNSTVENGYFVTERNAFIIFVRDWAFWVLQKIPHIRRWLQMGQRRYRSLKYVYQPGLAFLPQGAGGKFLPQVYCKRLNVNATIKGITFTDDIIFESGKKSLFQLVVLLDHLKELEEVQKSLKHIDQHSRNELLASECTYIVQTPEEIGNSLYPYVCRIATSEEFAQSPLCDGRPAPLYYDKYLIKKEVSNHKYIIVRPDRLIYMSCVDKEELFEASASLARLLAGAS</sequence>
<comment type="caution">
    <text evidence="5">The sequence shown here is derived from an EMBL/GenBank/DDBJ whole genome shotgun (WGS) entry which is preliminary data.</text>
</comment>
<keyword evidence="2" id="KW-0274">FAD</keyword>